<protein>
    <submittedName>
        <fullName evidence="3">Outer membrane protein beta-barrel domain-containing protein</fullName>
    </submittedName>
</protein>
<dbReference type="Pfam" id="PF13505">
    <property type="entry name" value="OMP_b-brl"/>
    <property type="match status" value="1"/>
</dbReference>
<dbReference type="Proteomes" id="UP000199452">
    <property type="component" value="Unassembled WGS sequence"/>
</dbReference>
<dbReference type="EMBL" id="FMYP01000012">
    <property type="protein sequence ID" value="SDB95840.1"/>
    <property type="molecule type" value="Genomic_DNA"/>
</dbReference>
<evidence type="ECO:0000256" key="1">
    <source>
        <dbReference type="ARBA" id="ARBA00022729"/>
    </source>
</evidence>
<organism evidence="3 4">
    <name type="scientific">Williamwhitmania taraxaci</name>
    <dbReference type="NCBI Taxonomy" id="1640674"/>
    <lineage>
        <taxon>Bacteria</taxon>
        <taxon>Pseudomonadati</taxon>
        <taxon>Bacteroidota</taxon>
        <taxon>Bacteroidia</taxon>
        <taxon>Bacteroidales</taxon>
        <taxon>Williamwhitmaniaceae</taxon>
        <taxon>Williamwhitmania</taxon>
    </lineage>
</organism>
<dbReference type="SUPFAM" id="SSF56925">
    <property type="entry name" value="OMPA-like"/>
    <property type="match status" value="1"/>
</dbReference>
<dbReference type="InterPro" id="IPR011250">
    <property type="entry name" value="OMP/PagP_B-barrel"/>
</dbReference>
<dbReference type="InterPro" id="IPR027385">
    <property type="entry name" value="Beta-barrel_OMP"/>
</dbReference>
<keyword evidence="1" id="KW-0732">Signal</keyword>
<feature type="domain" description="Outer membrane protein beta-barrel" evidence="2">
    <location>
        <begin position="10"/>
        <end position="238"/>
    </location>
</feature>
<reference evidence="3 4" key="1">
    <citation type="submission" date="2016-09" db="EMBL/GenBank/DDBJ databases">
        <authorList>
            <person name="Capua I."/>
            <person name="De Benedictis P."/>
            <person name="Joannis T."/>
            <person name="Lombin L.H."/>
            <person name="Cattoli G."/>
        </authorList>
    </citation>
    <scope>NUCLEOTIDE SEQUENCE [LARGE SCALE GENOMIC DNA]</scope>
    <source>
        <strain evidence="3 4">A7P-90m</strain>
    </source>
</reference>
<evidence type="ECO:0000259" key="2">
    <source>
        <dbReference type="Pfam" id="PF13505"/>
    </source>
</evidence>
<dbReference type="RefSeq" id="WP_092436468.1">
    <property type="nucleotide sequence ID" value="NZ_FMYP01000012.1"/>
</dbReference>
<dbReference type="STRING" id="1640674.SAMN05216323_101234"/>
<accession>A0A1G6HNM5</accession>
<keyword evidence="4" id="KW-1185">Reference proteome</keyword>
<dbReference type="AlphaFoldDB" id="A0A1G6HNM5"/>
<evidence type="ECO:0000313" key="4">
    <source>
        <dbReference type="Proteomes" id="UP000199452"/>
    </source>
</evidence>
<sequence>MRVRHLFIIVLFLVAGTSAFGQQWKQSRFELLGGISICQLFGDIGGSASSNNLMGLKDLSFSALRPGIVVGTRSELNDRFSVKGLVSSTFMVANDAGSRNENRGFKANVFVTDFSVTGEYYITKSNDNRTFSVMAVRGGVRPYGTPFGIYIYAGVGGALLSSSGNSALKEHPNYVGGSSFTAIFPVGVGVKVNLRPRLSFNGEFGTRITLTDKLDAYTSQYSKSNDLYYALTLGVSYKIIVKKTDSKRWFF</sequence>
<proteinExistence type="predicted"/>
<evidence type="ECO:0000313" key="3">
    <source>
        <dbReference type="EMBL" id="SDB95840.1"/>
    </source>
</evidence>
<dbReference type="OrthoDB" id="654178at2"/>
<gene>
    <name evidence="3" type="ORF">SAMN05216323_101234</name>
</gene>
<name>A0A1G6HNM5_9BACT</name>